<dbReference type="AlphaFoldDB" id="A0A7X0CBU4"/>
<dbReference type="Proteomes" id="UP000583800">
    <property type="component" value="Unassembled WGS sequence"/>
</dbReference>
<gene>
    <name evidence="1" type="ORF">FHU36_007853</name>
</gene>
<comment type="caution">
    <text evidence="1">The sequence shown here is derived from an EMBL/GenBank/DDBJ whole genome shotgun (WGS) entry which is preliminary data.</text>
</comment>
<proteinExistence type="predicted"/>
<reference evidence="1 2" key="1">
    <citation type="submission" date="2020-08" db="EMBL/GenBank/DDBJ databases">
        <title>Sequencing the genomes of 1000 actinobacteria strains.</title>
        <authorList>
            <person name="Klenk H.-P."/>
        </authorList>
    </citation>
    <scope>NUCLEOTIDE SEQUENCE [LARGE SCALE GENOMIC DNA]</scope>
    <source>
        <strain evidence="1 2">DSM 45913</strain>
    </source>
</reference>
<evidence type="ECO:0000313" key="2">
    <source>
        <dbReference type="Proteomes" id="UP000583800"/>
    </source>
</evidence>
<name>A0A7X0CBU4_9ACTN</name>
<sequence length="59" mass="6146">MIKHCRAVTVTTVGVAGPLRDRDLPIVPLGGAPGSLVVKVLSEARQGKGIRTGQGARER</sequence>
<organism evidence="1 2">
    <name type="scientific">Nonomuraea muscovyensis</name>
    <dbReference type="NCBI Taxonomy" id="1124761"/>
    <lineage>
        <taxon>Bacteria</taxon>
        <taxon>Bacillati</taxon>
        <taxon>Actinomycetota</taxon>
        <taxon>Actinomycetes</taxon>
        <taxon>Streptosporangiales</taxon>
        <taxon>Streptosporangiaceae</taxon>
        <taxon>Nonomuraea</taxon>
    </lineage>
</organism>
<dbReference type="EMBL" id="JACHJB010000004">
    <property type="protein sequence ID" value="MBB6351270.1"/>
    <property type="molecule type" value="Genomic_DNA"/>
</dbReference>
<evidence type="ECO:0000313" key="1">
    <source>
        <dbReference type="EMBL" id="MBB6351270.1"/>
    </source>
</evidence>
<keyword evidence="2" id="KW-1185">Reference proteome</keyword>
<accession>A0A7X0CBU4</accession>
<protein>
    <submittedName>
        <fullName evidence="1">Uncharacterized protein</fullName>
    </submittedName>
</protein>